<dbReference type="InterPro" id="IPR013106">
    <property type="entry name" value="Ig_V-set"/>
</dbReference>
<keyword evidence="9" id="KW-1185">Reference proteome</keyword>
<accession>A0AAV6T635</accession>
<dbReference type="SMART" id="SM00406">
    <property type="entry name" value="IGv"/>
    <property type="match status" value="1"/>
</dbReference>
<dbReference type="GO" id="GO:0042101">
    <property type="term" value="C:T cell receptor complex"/>
    <property type="evidence" value="ECO:0007669"/>
    <property type="project" value="UniProtKB-KW"/>
</dbReference>
<keyword evidence="3" id="KW-0675">Receptor</keyword>
<dbReference type="PROSITE" id="PS50835">
    <property type="entry name" value="IG_LIKE"/>
    <property type="match status" value="1"/>
</dbReference>
<evidence type="ECO:0000256" key="4">
    <source>
        <dbReference type="ARBA" id="ARBA00023319"/>
    </source>
</evidence>
<keyword evidence="1 6" id="KW-0732">Signal</keyword>
<name>A0AAV6T635_SOLSE</name>
<dbReference type="PANTHER" id="PTHR19367">
    <property type="entry name" value="T-CELL RECEPTOR ALPHA CHAIN V REGION"/>
    <property type="match status" value="1"/>
</dbReference>
<reference evidence="8 9" key="1">
    <citation type="journal article" date="2021" name="Sci. Rep.">
        <title>Chromosome anchoring in Senegalese sole (Solea senegalensis) reveals sex-associated markers and genome rearrangements in flatfish.</title>
        <authorList>
            <person name="Guerrero-Cozar I."/>
            <person name="Gomez-Garrido J."/>
            <person name="Berbel C."/>
            <person name="Martinez-Blanch J.F."/>
            <person name="Alioto T."/>
            <person name="Claros M.G."/>
            <person name="Gagnaire P.A."/>
            <person name="Manchado M."/>
        </authorList>
    </citation>
    <scope>NUCLEOTIDE SEQUENCE [LARGE SCALE GENOMIC DNA]</scope>
    <source>
        <strain evidence="8">Sse05_10M</strain>
    </source>
</reference>
<dbReference type="InterPro" id="IPR007110">
    <property type="entry name" value="Ig-like_dom"/>
</dbReference>
<organism evidence="8 9">
    <name type="scientific">Solea senegalensis</name>
    <name type="common">Senegalese sole</name>
    <dbReference type="NCBI Taxonomy" id="28829"/>
    <lineage>
        <taxon>Eukaryota</taxon>
        <taxon>Metazoa</taxon>
        <taxon>Chordata</taxon>
        <taxon>Craniata</taxon>
        <taxon>Vertebrata</taxon>
        <taxon>Euteleostomi</taxon>
        <taxon>Actinopterygii</taxon>
        <taxon>Neopterygii</taxon>
        <taxon>Teleostei</taxon>
        <taxon>Neoteleostei</taxon>
        <taxon>Acanthomorphata</taxon>
        <taxon>Carangaria</taxon>
        <taxon>Pleuronectiformes</taxon>
        <taxon>Pleuronectoidei</taxon>
        <taxon>Soleidae</taxon>
        <taxon>Solea</taxon>
    </lineage>
</organism>
<keyword evidence="2" id="KW-1064">Adaptive immunity</keyword>
<feature type="signal peptide" evidence="6">
    <location>
        <begin position="1"/>
        <end position="18"/>
    </location>
</feature>
<evidence type="ECO:0000256" key="1">
    <source>
        <dbReference type="ARBA" id="ARBA00022729"/>
    </source>
</evidence>
<sequence>MMFSLFLSLSYFIAMCSMNSINPESSEEVVPEGGNIKLSCKYEGSINNIQWFQQQQQRSRPEFLLLITEDGFISAEISGFSAHINKTDKRVDLKIISAKVTDSAVYYCAVRPTVTGNTTTLYKNTTSTRGSHTLLHLSVCDDVSFI</sequence>
<dbReference type="Proteomes" id="UP000693946">
    <property type="component" value="Linkage Group LG1"/>
</dbReference>
<evidence type="ECO:0000256" key="2">
    <source>
        <dbReference type="ARBA" id="ARBA00023130"/>
    </source>
</evidence>
<comment type="caution">
    <text evidence="8">The sequence shown here is derived from an EMBL/GenBank/DDBJ whole genome shotgun (WGS) entry which is preliminary data.</text>
</comment>
<dbReference type="GO" id="GO:0002250">
    <property type="term" value="P:adaptive immune response"/>
    <property type="evidence" value="ECO:0007669"/>
    <property type="project" value="UniProtKB-KW"/>
</dbReference>
<dbReference type="Pfam" id="PF07686">
    <property type="entry name" value="V-set"/>
    <property type="match status" value="1"/>
</dbReference>
<dbReference type="AlphaFoldDB" id="A0AAV6T635"/>
<evidence type="ECO:0000256" key="3">
    <source>
        <dbReference type="ARBA" id="ARBA00023170"/>
    </source>
</evidence>
<dbReference type="InterPro" id="IPR003599">
    <property type="entry name" value="Ig_sub"/>
</dbReference>
<protein>
    <submittedName>
        <fullName evidence="8">Ig heavy chain V region XIG14</fullName>
    </submittedName>
</protein>
<dbReference type="InterPro" id="IPR051287">
    <property type="entry name" value="TCR_variable_region"/>
</dbReference>
<evidence type="ECO:0000313" key="9">
    <source>
        <dbReference type="Proteomes" id="UP000693946"/>
    </source>
</evidence>
<dbReference type="SMART" id="SM00409">
    <property type="entry name" value="IG"/>
    <property type="match status" value="1"/>
</dbReference>
<evidence type="ECO:0000313" key="8">
    <source>
        <dbReference type="EMBL" id="KAG7524920.1"/>
    </source>
</evidence>
<proteinExistence type="predicted"/>
<dbReference type="PANTHER" id="PTHR19367:SF18">
    <property type="entry name" value="T CELL RECEPTOR ALPHA VARIABLE 16"/>
    <property type="match status" value="1"/>
</dbReference>
<dbReference type="EMBL" id="JAGKHQ010000001">
    <property type="protein sequence ID" value="KAG7524920.1"/>
    <property type="molecule type" value="Genomic_DNA"/>
</dbReference>
<evidence type="ECO:0000256" key="5">
    <source>
        <dbReference type="ARBA" id="ARBA00043266"/>
    </source>
</evidence>
<evidence type="ECO:0000256" key="6">
    <source>
        <dbReference type="SAM" id="SignalP"/>
    </source>
</evidence>
<feature type="chain" id="PRO_5043327867" evidence="6">
    <location>
        <begin position="19"/>
        <end position="146"/>
    </location>
</feature>
<gene>
    <name evidence="8" type="ORF">JOB18_019223</name>
</gene>
<keyword evidence="5" id="KW-0391">Immunity</keyword>
<keyword evidence="5" id="KW-1279">T cell receptor</keyword>
<evidence type="ECO:0000259" key="7">
    <source>
        <dbReference type="PROSITE" id="PS50835"/>
    </source>
</evidence>
<keyword evidence="4" id="KW-0393">Immunoglobulin domain</keyword>
<feature type="domain" description="Ig-like" evidence="7">
    <location>
        <begin position="23"/>
        <end position="127"/>
    </location>
</feature>